<comment type="caution">
    <text evidence="2">The sequence shown here is derived from an EMBL/GenBank/DDBJ whole genome shotgun (WGS) entry which is preliminary data.</text>
</comment>
<feature type="region of interest" description="Disordered" evidence="1">
    <location>
        <begin position="312"/>
        <end position="370"/>
    </location>
</feature>
<sequence length="437" mass="47600">MLILIFHDKFGFIFSNSKPILVEVNKLSLSLHNSAQQCSASSVKLLNALKGINLVNCSICLLNYFSPDVKGRSESTSDKGVDKSEERENVVSADVLDEKDIIANGNHDLEDGVERNVVSADVSNGKDLIANENHVLEDHVEENEVTVEAEGVSGTIDSKESAIEDAQNSSEKAHVEPISSVGANVQNSLAEPMSSEYTEDSGIPVEGKPDSKSERPEEESGMEKEAKPSNGAVPSEMEPSIVFEMTINLMEIEAEPSNNTMWSEDEPSVKVSDIKTDATKREAEPSNGAAPSESEPSIVSEMINNVVQFEGELSKSTVQSEVEPSMDESNMETNVVGNEAEPSGESEFSNHENKESRPATDAVDGQKYGIRAERAARDLLKSKRQEMDLVQSKMNRLNNAISVGDIDDKVMSRTDPITIRAKLKNVLPHAPEKQLVI</sequence>
<evidence type="ECO:0000256" key="1">
    <source>
        <dbReference type="SAM" id="MobiDB-lite"/>
    </source>
</evidence>
<feature type="compositionally biased region" description="Basic and acidic residues" evidence="1">
    <location>
        <begin position="272"/>
        <end position="284"/>
    </location>
</feature>
<keyword evidence="3" id="KW-1185">Reference proteome</keyword>
<evidence type="ECO:0000313" key="2">
    <source>
        <dbReference type="EMBL" id="KAK7301865.1"/>
    </source>
</evidence>
<feature type="region of interest" description="Disordered" evidence="1">
    <location>
        <begin position="257"/>
        <end position="298"/>
    </location>
</feature>
<reference evidence="2 3" key="1">
    <citation type="submission" date="2024-01" db="EMBL/GenBank/DDBJ databases">
        <title>The genomes of 5 underutilized Papilionoideae crops provide insights into root nodulation and disease resistance.</title>
        <authorList>
            <person name="Yuan L."/>
        </authorList>
    </citation>
    <scope>NUCLEOTIDE SEQUENCE [LARGE SCALE GENOMIC DNA]</scope>
    <source>
        <strain evidence="2">LY-2023</strain>
        <tissue evidence="2">Leaf</tissue>
    </source>
</reference>
<feature type="compositionally biased region" description="Basic and acidic residues" evidence="1">
    <location>
        <begin position="348"/>
        <end position="358"/>
    </location>
</feature>
<feature type="region of interest" description="Disordered" evidence="1">
    <location>
        <begin position="151"/>
        <end position="240"/>
    </location>
</feature>
<accession>A0AAN9PJL3</accession>
<feature type="compositionally biased region" description="Polar residues" evidence="1">
    <location>
        <begin position="314"/>
        <end position="323"/>
    </location>
</feature>
<gene>
    <name evidence="2" type="ORF">RJT34_12741</name>
</gene>
<dbReference type="EMBL" id="JAYKXN010000003">
    <property type="protein sequence ID" value="KAK7301865.1"/>
    <property type="molecule type" value="Genomic_DNA"/>
</dbReference>
<protein>
    <submittedName>
        <fullName evidence="2">Uncharacterized protein</fullName>
    </submittedName>
</protein>
<evidence type="ECO:0000313" key="3">
    <source>
        <dbReference type="Proteomes" id="UP001359559"/>
    </source>
</evidence>
<dbReference type="Proteomes" id="UP001359559">
    <property type="component" value="Unassembled WGS sequence"/>
</dbReference>
<proteinExistence type="predicted"/>
<organism evidence="2 3">
    <name type="scientific">Clitoria ternatea</name>
    <name type="common">Butterfly pea</name>
    <dbReference type="NCBI Taxonomy" id="43366"/>
    <lineage>
        <taxon>Eukaryota</taxon>
        <taxon>Viridiplantae</taxon>
        <taxon>Streptophyta</taxon>
        <taxon>Embryophyta</taxon>
        <taxon>Tracheophyta</taxon>
        <taxon>Spermatophyta</taxon>
        <taxon>Magnoliopsida</taxon>
        <taxon>eudicotyledons</taxon>
        <taxon>Gunneridae</taxon>
        <taxon>Pentapetalae</taxon>
        <taxon>rosids</taxon>
        <taxon>fabids</taxon>
        <taxon>Fabales</taxon>
        <taxon>Fabaceae</taxon>
        <taxon>Papilionoideae</taxon>
        <taxon>50 kb inversion clade</taxon>
        <taxon>NPAAA clade</taxon>
        <taxon>indigoferoid/millettioid clade</taxon>
        <taxon>Phaseoleae</taxon>
        <taxon>Clitoria</taxon>
    </lineage>
</organism>
<dbReference type="AlphaFoldDB" id="A0AAN9PJL3"/>
<name>A0AAN9PJL3_CLITE</name>